<dbReference type="Gene3D" id="1.10.287.70">
    <property type="match status" value="1"/>
</dbReference>
<dbReference type="InterPro" id="IPR005821">
    <property type="entry name" value="Ion_trans_dom"/>
</dbReference>
<dbReference type="GO" id="GO:0016020">
    <property type="term" value="C:membrane"/>
    <property type="evidence" value="ECO:0007669"/>
    <property type="project" value="UniProtKB-SubCell"/>
</dbReference>
<gene>
    <name evidence="8" type="ORF">GPM918_LOCUS14980</name>
    <name evidence="7" type="ORF">OVA965_LOCUS10213</name>
    <name evidence="10" type="ORF">SRO942_LOCUS14980</name>
    <name evidence="9" type="ORF">TMI583_LOCUS10209</name>
</gene>
<reference evidence="8" key="1">
    <citation type="submission" date="2021-02" db="EMBL/GenBank/DDBJ databases">
        <authorList>
            <person name="Nowell W R."/>
        </authorList>
    </citation>
    <scope>NUCLEOTIDE SEQUENCE</scope>
</reference>
<dbReference type="EMBL" id="CAJOBC010003691">
    <property type="protein sequence ID" value="CAF3796214.1"/>
    <property type="molecule type" value="Genomic_DNA"/>
</dbReference>
<keyword evidence="4 5" id="KW-0472">Membrane</keyword>
<dbReference type="PANTHER" id="PTHR46726:SF1">
    <property type="entry name" value="TWO-PORE CALCIUM CHANNEL 3"/>
    <property type="match status" value="1"/>
</dbReference>
<dbReference type="PANTHER" id="PTHR46726">
    <property type="entry name" value="TWO PORE CHANNEL 3"/>
    <property type="match status" value="1"/>
</dbReference>
<feature type="transmembrane region" description="Helical" evidence="5">
    <location>
        <begin position="80"/>
        <end position="102"/>
    </location>
</feature>
<evidence type="ECO:0000256" key="4">
    <source>
        <dbReference type="ARBA" id="ARBA00023136"/>
    </source>
</evidence>
<dbReference type="AlphaFoldDB" id="A0A814IL91"/>
<protein>
    <recommendedName>
        <fullName evidence="6">Ion transport domain-containing protein</fullName>
    </recommendedName>
</protein>
<dbReference type="OrthoDB" id="10068803at2759"/>
<organism evidence="8 11">
    <name type="scientific">Didymodactylos carnosus</name>
    <dbReference type="NCBI Taxonomy" id="1234261"/>
    <lineage>
        <taxon>Eukaryota</taxon>
        <taxon>Metazoa</taxon>
        <taxon>Spiralia</taxon>
        <taxon>Gnathifera</taxon>
        <taxon>Rotifera</taxon>
        <taxon>Eurotatoria</taxon>
        <taxon>Bdelloidea</taxon>
        <taxon>Philodinida</taxon>
        <taxon>Philodinidae</taxon>
        <taxon>Didymodactylos</taxon>
    </lineage>
</organism>
<dbReference type="Proteomes" id="UP000681722">
    <property type="component" value="Unassembled WGS sequence"/>
</dbReference>
<evidence type="ECO:0000259" key="6">
    <source>
        <dbReference type="Pfam" id="PF00520"/>
    </source>
</evidence>
<feature type="transmembrane region" description="Helical" evidence="5">
    <location>
        <begin position="47"/>
        <end position="73"/>
    </location>
</feature>
<dbReference type="Proteomes" id="UP000677228">
    <property type="component" value="Unassembled WGS sequence"/>
</dbReference>
<feature type="domain" description="Ion transport" evidence="6">
    <location>
        <begin position="2"/>
        <end position="109"/>
    </location>
</feature>
<keyword evidence="11" id="KW-1185">Reference proteome</keyword>
<evidence type="ECO:0000313" key="8">
    <source>
        <dbReference type="EMBL" id="CAF1024983.1"/>
    </source>
</evidence>
<evidence type="ECO:0000313" key="9">
    <source>
        <dbReference type="EMBL" id="CAF3691685.1"/>
    </source>
</evidence>
<evidence type="ECO:0000313" key="10">
    <source>
        <dbReference type="EMBL" id="CAF3796214.1"/>
    </source>
</evidence>
<dbReference type="Proteomes" id="UP000682733">
    <property type="component" value="Unassembled WGS sequence"/>
</dbReference>
<dbReference type="EMBL" id="CAJNOK010003748">
    <property type="protein sequence ID" value="CAF0912855.1"/>
    <property type="molecule type" value="Genomic_DNA"/>
</dbReference>
<keyword evidence="3 5" id="KW-1133">Transmembrane helix</keyword>
<proteinExistence type="predicted"/>
<evidence type="ECO:0000256" key="1">
    <source>
        <dbReference type="ARBA" id="ARBA00004141"/>
    </source>
</evidence>
<comment type="caution">
    <text evidence="8">The sequence shown here is derived from an EMBL/GenBank/DDBJ whole genome shotgun (WGS) entry which is preliminary data.</text>
</comment>
<dbReference type="GO" id="GO:0005216">
    <property type="term" value="F:monoatomic ion channel activity"/>
    <property type="evidence" value="ECO:0007669"/>
    <property type="project" value="InterPro"/>
</dbReference>
<evidence type="ECO:0000256" key="5">
    <source>
        <dbReference type="SAM" id="Phobius"/>
    </source>
</evidence>
<name>A0A814IL91_9BILA</name>
<dbReference type="Proteomes" id="UP000663829">
    <property type="component" value="Unassembled WGS sequence"/>
</dbReference>
<keyword evidence="2 5" id="KW-0812">Transmembrane</keyword>
<sequence length="223" mass="25823">MIGMECFKDKIQWTKGPTQLQQICNNSKLNNSAFASGQYCRNNFNDYFSALIVLFELTVVNQWHVIASGFVLVTSKASRLFFMAFHISAVIVVLNIFTAFVLDSFLTQYVLSRNKQFPWTQQEQIISDRLKKENYVVIRRYGDNKTQLNSNEKFNLIQTLKSCIRPIDYRQQSNEPLDSAEDKVLLVRWTGNVDIDPSIVHLTQDQEPNLTENSNTPFYENTT</sequence>
<evidence type="ECO:0000313" key="11">
    <source>
        <dbReference type="Proteomes" id="UP000663829"/>
    </source>
</evidence>
<comment type="subcellular location">
    <subcellularLocation>
        <location evidence="1">Membrane</location>
        <topology evidence="1">Multi-pass membrane protein</topology>
    </subcellularLocation>
</comment>
<evidence type="ECO:0000313" key="7">
    <source>
        <dbReference type="EMBL" id="CAF0912855.1"/>
    </source>
</evidence>
<dbReference type="EMBL" id="CAJOBA010003749">
    <property type="protein sequence ID" value="CAF3691685.1"/>
    <property type="molecule type" value="Genomic_DNA"/>
</dbReference>
<accession>A0A814IL91</accession>
<evidence type="ECO:0000256" key="3">
    <source>
        <dbReference type="ARBA" id="ARBA00022989"/>
    </source>
</evidence>
<dbReference type="EMBL" id="CAJNOQ010003691">
    <property type="protein sequence ID" value="CAF1024983.1"/>
    <property type="molecule type" value="Genomic_DNA"/>
</dbReference>
<dbReference type="Pfam" id="PF00520">
    <property type="entry name" value="Ion_trans"/>
    <property type="match status" value="1"/>
</dbReference>
<evidence type="ECO:0000256" key="2">
    <source>
        <dbReference type="ARBA" id="ARBA00022692"/>
    </source>
</evidence>